<dbReference type="InterPro" id="IPR050515">
    <property type="entry name" value="Beta-lactam/transpept"/>
</dbReference>
<organism evidence="8 9">
    <name type="scientific">Christensenella hongkongensis</name>
    <dbReference type="NCBI Taxonomy" id="270498"/>
    <lineage>
        <taxon>Bacteria</taxon>
        <taxon>Bacillati</taxon>
        <taxon>Bacillota</taxon>
        <taxon>Clostridia</taxon>
        <taxon>Christensenellales</taxon>
        <taxon>Christensenellaceae</taxon>
        <taxon>Christensenella</taxon>
    </lineage>
</organism>
<dbReference type="Gene3D" id="3.90.1310.10">
    <property type="entry name" value="Penicillin-binding protein 2a (Domain 2)"/>
    <property type="match status" value="1"/>
</dbReference>
<dbReference type="InterPro" id="IPR005311">
    <property type="entry name" value="PBP_dimer"/>
</dbReference>
<dbReference type="SUPFAM" id="SSF56519">
    <property type="entry name" value="Penicillin binding protein dimerisation domain"/>
    <property type="match status" value="1"/>
</dbReference>
<dbReference type="Pfam" id="PF05223">
    <property type="entry name" value="MecA_N"/>
    <property type="match status" value="1"/>
</dbReference>
<evidence type="ECO:0000259" key="7">
    <source>
        <dbReference type="Pfam" id="PF05223"/>
    </source>
</evidence>
<evidence type="ECO:0000313" key="9">
    <source>
        <dbReference type="Proteomes" id="UP000034076"/>
    </source>
</evidence>
<dbReference type="GO" id="GO:0008658">
    <property type="term" value="F:penicillin binding"/>
    <property type="evidence" value="ECO:0007669"/>
    <property type="project" value="InterPro"/>
</dbReference>
<dbReference type="PROSITE" id="PS51257">
    <property type="entry name" value="PROKAR_LIPOPROTEIN"/>
    <property type="match status" value="1"/>
</dbReference>
<comment type="caution">
    <text evidence="8">The sequence shown here is derived from an EMBL/GenBank/DDBJ whole genome shotgun (WGS) entry which is preliminary data.</text>
</comment>
<keyword evidence="8" id="KW-0328">Glycosyltransferase</keyword>
<dbReference type="GO" id="GO:0051301">
    <property type="term" value="P:cell division"/>
    <property type="evidence" value="ECO:0007669"/>
    <property type="project" value="UniProtKB-KW"/>
</dbReference>
<dbReference type="PANTHER" id="PTHR30627:SF25">
    <property type="entry name" value="PENICILLIN-BINDING PROTEIN 3"/>
    <property type="match status" value="1"/>
</dbReference>
<feature type="compositionally biased region" description="Low complexity" evidence="4">
    <location>
        <begin position="716"/>
        <end position="727"/>
    </location>
</feature>
<evidence type="ECO:0000256" key="4">
    <source>
        <dbReference type="SAM" id="MobiDB-lite"/>
    </source>
</evidence>
<dbReference type="InterPro" id="IPR036138">
    <property type="entry name" value="PBP_dimer_sf"/>
</dbReference>
<dbReference type="GO" id="GO:0071555">
    <property type="term" value="P:cell wall organization"/>
    <property type="evidence" value="ECO:0007669"/>
    <property type="project" value="TreeGrafter"/>
</dbReference>
<dbReference type="AlphaFoldDB" id="A0A0M2NET2"/>
<feature type="domain" description="NTF2-like N-terminal transpeptidase" evidence="7">
    <location>
        <begin position="33"/>
        <end position="149"/>
    </location>
</feature>
<comment type="subcellular location">
    <subcellularLocation>
        <location evidence="1">Membrane</location>
    </subcellularLocation>
</comment>
<evidence type="ECO:0000256" key="3">
    <source>
        <dbReference type="ARBA" id="ARBA00023136"/>
    </source>
</evidence>
<dbReference type="GO" id="GO:0046677">
    <property type="term" value="P:response to antibiotic"/>
    <property type="evidence" value="ECO:0007669"/>
    <property type="project" value="InterPro"/>
</dbReference>
<reference evidence="8 9" key="1">
    <citation type="submission" date="2015-04" db="EMBL/GenBank/DDBJ databases">
        <title>Draft genome sequence of bacteremic isolate Catabacter hongkongensis type strain HKU16T.</title>
        <authorList>
            <person name="Lau S.K."/>
            <person name="Teng J.L."/>
            <person name="Huang Y."/>
            <person name="Curreem S.O."/>
            <person name="Tsui S.K."/>
            <person name="Woo P.C."/>
        </authorList>
    </citation>
    <scope>NUCLEOTIDE SEQUENCE [LARGE SCALE GENOMIC DNA]</scope>
    <source>
        <strain evidence="8 9">HKU16</strain>
    </source>
</reference>
<keyword evidence="3" id="KW-0472">Membrane</keyword>
<dbReference type="InterPro" id="IPR032710">
    <property type="entry name" value="NTF2-like_dom_sf"/>
</dbReference>
<dbReference type="InterPro" id="IPR012338">
    <property type="entry name" value="Beta-lactam/transpept-like"/>
</dbReference>
<dbReference type="EC" id="2.4.1.129" evidence="8"/>
<accession>A0A0M2NET2</accession>
<dbReference type="GO" id="GO:0016757">
    <property type="term" value="F:glycosyltransferase activity"/>
    <property type="evidence" value="ECO:0007669"/>
    <property type="project" value="UniProtKB-KW"/>
</dbReference>
<dbReference type="EMBL" id="LAYJ01000088">
    <property type="protein sequence ID" value="KKI51019.1"/>
    <property type="molecule type" value="Genomic_DNA"/>
</dbReference>
<dbReference type="PANTHER" id="PTHR30627">
    <property type="entry name" value="PEPTIDOGLYCAN D,D-TRANSPEPTIDASE"/>
    <property type="match status" value="1"/>
</dbReference>
<protein>
    <submittedName>
        <fullName evidence="8">Cell division protein FtsI</fullName>
        <ecNumber evidence="8">2.4.1.129</ecNumber>
    </submittedName>
</protein>
<dbReference type="Pfam" id="PF00905">
    <property type="entry name" value="Transpeptidase"/>
    <property type="match status" value="1"/>
</dbReference>
<dbReference type="Gene3D" id="3.30.1390.30">
    <property type="entry name" value="Penicillin-binding protein 2a, domain 3"/>
    <property type="match status" value="1"/>
</dbReference>
<gene>
    <name evidence="8" type="ORF">CHK_1406</name>
</gene>
<evidence type="ECO:0000259" key="6">
    <source>
        <dbReference type="Pfam" id="PF03717"/>
    </source>
</evidence>
<dbReference type="OrthoDB" id="9766847at2"/>
<dbReference type="GO" id="GO:0071972">
    <property type="term" value="F:peptidoglycan L,D-transpeptidase activity"/>
    <property type="evidence" value="ECO:0007669"/>
    <property type="project" value="TreeGrafter"/>
</dbReference>
<name>A0A0M2NET2_9FIRM</name>
<evidence type="ECO:0000313" key="8">
    <source>
        <dbReference type="EMBL" id="KKI51019.1"/>
    </source>
</evidence>
<comment type="similarity">
    <text evidence="2">Belongs to the transpeptidase family.</text>
</comment>
<evidence type="ECO:0000259" key="5">
    <source>
        <dbReference type="Pfam" id="PF00905"/>
    </source>
</evidence>
<dbReference type="Proteomes" id="UP000034076">
    <property type="component" value="Unassembled WGS sequence"/>
</dbReference>
<dbReference type="Gene3D" id="3.10.450.100">
    <property type="entry name" value="NTF2-like, domain 1"/>
    <property type="match status" value="1"/>
</dbReference>
<dbReference type="InterPro" id="IPR007887">
    <property type="entry name" value="MecA_N"/>
</dbReference>
<keyword evidence="9" id="KW-1185">Reference proteome</keyword>
<dbReference type="Gene3D" id="3.40.710.10">
    <property type="entry name" value="DD-peptidase/beta-lactamase superfamily"/>
    <property type="match status" value="1"/>
</dbReference>
<keyword evidence="8" id="KW-0808">Transferase</keyword>
<dbReference type="Pfam" id="PF03717">
    <property type="entry name" value="PBP_dimer"/>
    <property type="match status" value="1"/>
</dbReference>
<dbReference type="GO" id="GO:0005886">
    <property type="term" value="C:plasma membrane"/>
    <property type="evidence" value="ECO:0007669"/>
    <property type="project" value="TreeGrafter"/>
</dbReference>
<dbReference type="STRING" id="270498.CHK_1406"/>
<dbReference type="SUPFAM" id="SSF56601">
    <property type="entry name" value="beta-lactamase/transpeptidase-like"/>
    <property type="match status" value="1"/>
</dbReference>
<evidence type="ECO:0000256" key="2">
    <source>
        <dbReference type="ARBA" id="ARBA00007171"/>
    </source>
</evidence>
<sequence length="747" mass="81826">MKKRVLTYIIVAIFILALGASLLTGCSSITESAESVANSFVNKLVAKDYSGAFDYVYVLTSDVKTRDQFTARFNNIYEALEFTDVKLIGRQVVEKQSETDYTLTYTLQFSSDLLGDVTYDYTADIVSGPQGYSILYTPSLILPTLEEGDKVRTASQTGARGEIFSADGAVLAKNDYAQSVYLDLEKNPDIEEVKSFLTANFSADAEKIQKKYDNAVEKGYPLEVLLTYPKNTLTDEQKQAISEVNGLGVDEERLSPIRYYPYKDDAAHIIGYMGSPSEEQLEQDDTITENSSVGKAGLEQQLEQTLRGKDGRIIYIEDEKGNQKEILYEDSKTDGTNVQLSIDSRTQQKAYTLMAANLKDDEGGAVIVMDYATGAVESMVSYPSFDNNLFNFPLDPAVWDYYSNEDSGNPLLNRATQSTFMPGSAFKPFSSVPAINAGVLNADSVPPIKKTPPHSEGNETGSYSWTPDIEGWHSGAIYSKDVAKSPGTYEMAMKSSDNIYFAYYALQTTLEPFKSYLESIGIGGEPPAFDLPVKASSMVSGDEESIDWLDWLARTGYGTGQLVISPLQLATMYTALENNGNMVNPTLVSRTFTIDENENETTVEEKQVSYYKENTMSQNVIDIEKPALRRVMVDGTGYNALLGNKFNIYGKTGTAQVGENSLKREVNWVIALNEDDGKLYLVVVETAVNEGNVPKLAILRGLVDEESYDAALQTVTPGPTSGSGDDSGTQDDDTTGGDTGDSGTQGE</sequence>
<dbReference type="SUPFAM" id="SSF54427">
    <property type="entry name" value="NTF2-like"/>
    <property type="match status" value="1"/>
</dbReference>
<proteinExistence type="inferred from homology"/>
<feature type="domain" description="Penicillin-binding protein dimerisation" evidence="6">
    <location>
        <begin position="157"/>
        <end position="324"/>
    </location>
</feature>
<keyword evidence="8" id="KW-0131">Cell cycle</keyword>
<evidence type="ECO:0000256" key="1">
    <source>
        <dbReference type="ARBA" id="ARBA00004370"/>
    </source>
</evidence>
<feature type="region of interest" description="Disordered" evidence="4">
    <location>
        <begin position="710"/>
        <end position="747"/>
    </location>
</feature>
<dbReference type="InterPro" id="IPR001460">
    <property type="entry name" value="PCN-bd_Tpept"/>
</dbReference>
<keyword evidence="8" id="KW-0132">Cell division</keyword>
<feature type="compositionally biased region" description="Gly residues" evidence="4">
    <location>
        <begin position="737"/>
        <end position="747"/>
    </location>
</feature>
<dbReference type="RefSeq" id="WP_046443285.1">
    <property type="nucleotide sequence ID" value="NZ_LAYJ01000088.1"/>
</dbReference>
<feature type="domain" description="Penicillin-binding protein transpeptidase" evidence="5">
    <location>
        <begin position="364"/>
        <end position="686"/>
    </location>
</feature>